<dbReference type="Pfam" id="PF00583">
    <property type="entry name" value="Acetyltransf_1"/>
    <property type="match status" value="1"/>
</dbReference>
<evidence type="ECO:0000256" key="2">
    <source>
        <dbReference type="ARBA" id="ARBA00023315"/>
    </source>
</evidence>
<dbReference type="GO" id="GO:0008080">
    <property type="term" value="F:N-acetyltransferase activity"/>
    <property type="evidence" value="ECO:0007669"/>
    <property type="project" value="TreeGrafter"/>
</dbReference>
<evidence type="ECO:0000259" key="3">
    <source>
        <dbReference type="PROSITE" id="PS51186"/>
    </source>
</evidence>
<keyword evidence="2" id="KW-0012">Acyltransferase</keyword>
<dbReference type="AlphaFoldDB" id="A0A9X1W1M4"/>
<organism evidence="4 5">
    <name type="scientific">Variovorax terrae</name>
    <dbReference type="NCBI Taxonomy" id="2923278"/>
    <lineage>
        <taxon>Bacteria</taxon>
        <taxon>Pseudomonadati</taxon>
        <taxon>Pseudomonadota</taxon>
        <taxon>Betaproteobacteria</taxon>
        <taxon>Burkholderiales</taxon>
        <taxon>Comamonadaceae</taxon>
        <taxon>Variovorax</taxon>
    </lineage>
</organism>
<evidence type="ECO:0000256" key="1">
    <source>
        <dbReference type="ARBA" id="ARBA00022679"/>
    </source>
</evidence>
<evidence type="ECO:0000313" key="4">
    <source>
        <dbReference type="EMBL" id="MCJ0766154.1"/>
    </source>
</evidence>
<sequence length="159" mass="18141">MSSASSLPTSISIRLIRREDYEQWIPLWEGYNAFYGRSGDTALDPEITAVTWWRFFNPIEPVFAVVAETEEVVVGFAHFLFHRSTTRLEPVCYLNDIFTLSAFRGRGIGKSLIHGVYEYARNAGARRVYWQTQAANEAGRALYDKVAMNSGFIVYSHQC</sequence>
<protein>
    <submittedName>
        <fullName evidence="4">GNAT family N-acetyltransferase</fullName>
    </submittedName>
</protein>
<dbReference type="PANTHER" id="PTHR10545:SF42">
    <property type="entry name" value="ACETYLTRANSFERASE"/>
    <property type="match status" value="1"/>
</dbReference>
<dbReference type="PROSITE" id="PS51186">
    <property type="entry name" value="GNAT"/>
    <property type="match status" value="1"/>
</dbReference>
<gene>
    <name evidence="4" type="ORF">MMF98_23340</name>
</gene>
<dbReference type="RefSeq" id="WP_243309757.1">
    <property type="nucleotide sequence ID" value="NZ_JALGBI010000004.1"/>
</dbReference>
<feature type="domain" description="N-acetyltransferase" evidence="3">
    <location>
        <begin position="11"/>
        <end position="159"/>
    </location>
</feature>
<dbReference type="InterPro" id="IPR000182">
    <property type="entry name" value="GNAT_dom"/>
</dbReference>
<dbReference type="SUPFAM" id="SSF55729">
    <property type="entry name" value="Acyl-CoA N-acyltransferases (Nat)"/>
    <property type="match status" value="1"/>
</dbReference>
<keyword evidence="5" id="KW-1185">Reference proteome</keyword>
<comment type="caution">
    <text evidence="4">The sequence shown here is derived from an EMBL/GenBank/DDBJ whole genome shotgun (WGS) entry which is preliminary data.</text>
</comment>
<reference evidence="4" key="1">
    <citation type="submission" date="2022-03" db="EMBL/GenBank/DDBJ databases">
        <authorList>
            <person name="Woo C.Y."/>
        </authorList>
    </citation>
    <scope>NUCLEOTIDE SEQUENCE</scope>
    <source>
        <strain evidence="4">CYS-02</strain>
    </source>
</reference>
<name>A0A9X1W1M4_9BURK</name>
<dbReference type="CDD" id="cd04301">
    <property type="entry name" value="NAT_SF"/>
    <property type="match status" value="1"/>
</dbReference>
<dbReference type="InterPro" id="IPR051016">
    <property type="entry name" value="Diverse_Substrate_AcTransf"/>
</dbReference>
<dbReference type="EMBL" id="JALGBI010000004">
    <property type="protein sequence ID" value="MCJ0766154.1"/>
    <property type="molecule type" value="Genomic_DNA"/>
</dbReference>
<accession>A0A9X1W1M4</accession>
<dbReference type="Gene3D" id="3.40.630.30">
    <property type="match status" value="1"/>
</dbReference>
<proteinExistence type="predicted"/>
<keyword evidence="1" id="KW-0808">Transferase</keyword>
<evidence type="ECO:0000313" key="5">
    <source>
        <dbReference type="Proteomes" id="UP001139447"/>
    </source>
</evidence>
<dbReference type="PANTHER" id="PTHR10545">
    <property type="entry name" value="DIAMINE N-ACETYLTRANSFERASE"/>
    <property type="match status" value="1"/>
</dbReference>
<dbReference type="Proteomes" id="UP001139447">
    <property type="component" value="Unassembled WGS sequence"/>
</dbReference>
<dbReference type="InterPro" id="IPR016181">
    <property type="entry name" value="Acyl_CoA_acyltransferase"/>
</dbReference>